<keyword evidence="3" id="KW-1185">Reference proteome</keyword>
<organism evidence="2 3">
    <name type="scientific">Dioscorea zingiberensis</name>
    <dbReference type="NCBI Taxonomy" id="325984"/>
    <lineage>
        <taxon>Eukaryota</taxon>
        <taxon>Viridiplantae</taxon>
        <taxon>Streptophyta</taxon>
        <taxon>Embryophyta</taxon>
        <taxon>Tracheophyta</taxon>
        <taxon>Spermatophyta</taxon>
        <taxon>Magnoliopsida</taxon>
        <taxon>Liliopsida</taxon>
        <taxon>Dioscoreales</taxon>
        <taxon>Dioscoreaceae</taxon>
        <taxon>Dioscorea</taxon>
    </lineage>
</organism>
<evidence type="ECO:0000313" key="3">
    <source>
        <dbReference type="Proteomes" id="UP001085076"/>
    </source>
</evidence>
<feature type="region of interest" description="Disordered" evidence="1">
    <location>
        <begin position="84"/>
        <end position="121"/>
    </location>
</feature>
<accession>A0A9D5D6K2</accession>
<protein>
    <submittedName>
        <fullName evidence="2">Uncharacterized protein</fullName>
    </submittedName>
</protein>
<name>A0A9D5D6K2_9LILI</name>
<comment type="caution">
    <text evidence="2">The sequence shown here is derived from an EMBL/GenBank/DDBJ whole genome shotgun (WGS) entry which is preliminary data.</text>
</comment>
<dbReference type="EMBL" id="JAGGNH010000001">
    <property type="protein sequence ID" value="KAJ0985015.1"/>
    <property type="molecule type" value="Genomic_DNA"/>
</dbReference>
<sequence>MEEGEGGKCVKEGECSVVGGSVQYNGGGDIGGGVQGGHGGGPVEVGEWGGRRKRRVEKVVKGLDAVARGVYLVGREMEMMSRMERRTDDEMEHLQEVARSGEEDDERGSEGDGKAREKERIDMDDSLHACSWWAIKPQFRAILGWAFAGKVHPIF</sequence>
<proteinExistence type="predicted"/>
<reference evidence="2" key="2">
    <citation type="journal article" date="2022" name="Hortic Res">
        <title>The genome of Dioscorea zingiberensis sheds light on the biosynthesis, origin and evolution of the medicinally important diosgenin saponins.</title>
        <authorList>
            <person name="Li Y."/>
            <person name="Tan C."/>
            <person name="Li Z."/>
            <person name="Guo J."/>
            <person name="Li S."/>
            <person name="Chen X."/>
            <person name="Wang C."/>
            <person name="Dai X."/>
            <person name="Yang H."/>
            <person name="Song W."/>
            <person name="Hou L."/>
            <person name="Xu J."/>
            <person name="Tong Z."/>
            <person name="Xu A."/>
            <person name="Yuan X."/>
            <person name="Wang W."/>
            <person name="Yang Q."/>
            <person name="Chen L."/>
            <person name="Sun Z."/>
            <person name="Wang K."/>
            <person name="Pan B."/>
            <person name="Chen J."/>
            <person name="Bao Y."/>
            <person name="Liu F."/>
            <person name="Qi X."/>
            <person name="Gang D.R."/>
            <person name="Wen J."/>
            <person name="Li J."/>
        </authorList>
    </citation>
    <scope>NUCLEOTIDE SEQUENCE</scope>
    <source>
        <strain evidence="2">Dzin_1.0</strain>
    </source>
</reference>
<reference evidence="2" key="1">
    <citation type="submission" date="2021-03" db="EMBL/GenBank/DDBJ databases">
        <authorList>
            <person name="Li Z."/>
            <person name="Yang C."/>
        </authorList>
    </citation>
    <scope>NUCLEOTIDE SEQUENCE</scope>
    <source>
        <strain evidence="2">Dzin_1.0</strain>
        <tissue evidence="2">Leaf</tissue>
    </source>
</reference>
<dbReference type="Proteomes" id="UP001085076">
    <property type="component" value="Miscellaneous, Linkage group lg01"/>
</dbReference>
<feature type="compositionally biased region" description="Basic and acidic residues" evidence="1">
    <location>
        <begin position="84"/>
        <end position="101"/>
    </location>
</feature>
<evidence type="ECO:0000313" key="2">
    <source>
        <dbReference type="EMBL" id="KAJ0985015.1"/>
    </source>
</evidence>
<evidence type="ECO:0000256" key="1">
    <source>
        <dbReference type="SAM" id="MobiDB-lite"/>
    </source>
</evidence>
<dbReference type="AlphaFoldDB" id="A0A9D5D6K2"/>
<gene>
    <name evidence="2" type="ORF">J5N97_003371</name>
</gene>
<feature type="compositionally biased region" description="Basic and acidic residues" evidence="1">
    <location>
        <begin position="108"/>
        <end position="121"/>
    </location>
</feature>